<dbReference type="PANTHER" id="PTHR44846">
    <property type="entry name" value="MANNOSYL-D-GLYCERATE TRANSPORT/METABOLISM SYSTEM REPRESSOR MNGR-RELATED"/>
    <property type="match status" value="1"/>
</dbReference>
<dbReference type="InterPro" id="IPR011663">
    <property type="entry name" value="UTRA"/>
</dbReference>
<dbReference type="SMART" id="SM00345">
    <property type="entry name" value="HTH_GNTR"/>
    <property type="match status" value="1"/>
</dbReference>
<dbReference type="GO" id="GO:0003700">
    <property type="term" value="F:DNA-binding transcription factor activity"/>
    <property type="evidence" value="ECO:0007669"/>
    <property type="project" value="UniProtKB-UniRule"/>
</dbReference>
<dbReference type="InterPro" id="IPR028978">
    <property type="entry name" value="Chorismate_lyase_/UTRA_dom_sf"/>
</dbReference>
<dbReference type="InterPro" id="IPR050679">
    <property type="entry name" value="Bact_HTH_transcr_reg"/>
</dbReference>
<evidence type="ECO:0000313" key="7">
    <source>
        <dbReference type="EMBL" id="EGL83447.1"/>
    </source>
</evidence>
<organism evidence="7 8">
    <name type="scientific">Caldalkalibacillus thermarum (strain TA2.A1)</name>
    <dbReference type="NCBI Taxonomy" id="986075"/>
    <lineage>
        <taxon>Bacteria</taxon>
        <taxon>Bacillati</taxon>
        <taxon>Bacillota</taxon>
        <taxon>Bacilli</taxon>
        <taxon>Bacillales</taxon>
        <taxon>Bacillaceae</taxon>
        <taxon>Caldalkalibacillus</taxon>
    </lineage>
</organism>
<dbReference type="Gene3D" id="1.10.10.10">
    <property type="entry name" value="Winged helix-like DNA-binding domain superfamily/Winged helix DNA-binding domain"/>
    <property type="match status" value="1"/>
</dbReference>
<evidence type="ECO:0000259" key="6">
    <source>
        <dbReference type="PROSITE" id="PS50949"/>
    </source>
</evidence>
<dbReference type="AlphaFoldDB" id="F5L5E8"/>
<evidence type="ECO:0000313" key="8">
    <source>
        <dbReference type="Proteomes" id="UP000010716"/>
    </source>
</evidence>
<dbReference type="PROSITE" id="PS50949">
    <property type="entry name" value="HTH_GNTR"/>
    <property type="match status" value="1"/>
</dbReference>
<dbReference type="InterPro" id="IPR036388">
    <property type="entry name" value="WH-like_DNA-bd_sf"/>
</dbReference>
<dbReference type="GO" id="GO:0045892">
    <property type="term" value="P:negative regulation of DNA-templated transcription"/>
    <property type="evidence" value="ECO:0007669"/>
    <property type="project" value="TreeGrafter"/>
</dbReference>
<dbReference type="Proteomes" id="UP000010716">
    <property type="component" value="Unassembled WGS sequence"/>
</dbReference>
<dbReference type="eggNOG" id="COG2188">
    <property type="taxonomic scope" value="Bacteria"/>
</dbReference>
<dbReference type="CDD" id="cd07377">
    <property type="entry name" value="WHTH_GntR"/>
    <property type="match status" value="1"/>
</dbReference>
<dbReference type="FunFam" id="3.40.1410.10:FF:000008">
    <property type="entry name" value="Transcriptional regulator, GntR family"/>
    <property type="match status" value="1"/>
</dbReference>
<dbReference type="SUPFAM" id="SSF64288">
    <property type="entry name" value="Chorismate lyase-like"/>
    <property type="match status" value="1"/>
</dbReference>
<dbReference type="EMBL" id="AFCE01000105">
    <property type="protein sequence ID" value="EGL83447.1"/>
    <property type="molecule type" value="Genomic_DNA"/>
</dbReference>
<name>F5L5E8_CALTT</name>
<dbReference type="InterPro" id="IPR012770">
    <property type="entry name" value="TreR"/>
</dbReference>
<comment type="caution">
    <text evidence="7">The sequence shown here is derived from an EMBL/GenBank/DDBJ whole genome shotgun (WGS) entry which is preliminary data.</text>
</comment>
<feature type="domain" description="HTH gntR-type" evidence="6">
    <location>
        <begin position="5"/>
        <end position="73"/>
    </location>
</feature>
<keyword evidence="2" id="KW-0805">Transcription regulation</keyword>
<keyword evidence="4" id="KW-0804">Transcription</keyword>
<gene>
    <name evidence="7" type="ORF">CathTA2_1011</name>
</gene>
<keyword evidence="3" id="KW-0238">DNA-binding</keyword>
<keyword evidence="1" id="KW-0678">Repressor</keyword>
<evidence type="ECO:0000256" key="2">
    <source>
        <dbReference type="ARBA" id="ARBA00023015"/>
    </source>
</evidence>
<dbReference type="SUPFAM" id="SSF46785">
    <property type="entry name" value="Winged helix' DNA-binding domain"/>
    <property type="match status" value="1"/>
</dbReference>
<reference evidence="7 8" key="1">
    <citation type="journal article" date="2011" name="J. Bacteriol.">
        <title>Draft genome sequence of the thermoalkaliphilic Caldalkalibacillus thermarum strain TA2.A1.</title>
        <authorList>
            <person name="Kalamorz F."/>
            <person name="Keis S."/>
            <person name="McMillan D.G."/>
            <person name="Olsson K."/>
            <person name="Stanton J.A."/>
            <person name="Stockwell P."/>
            <person name="Black M.A."/>
            <person name="Klingeman D.M."/>
            <person name="Land M.L."/>
            <person name="Han C.S."/>
            <person name="Martin S.L."/>
            <person name="Becher S.A."/>
            <person name="Peddie C.J."/>
            <person name="Morgan H.W."/>
            <person name="Matthies D."/>
            <person name="Preiss L."/>
            <person name="Meier T."/>
            <person name="Brown S.D."/>
            <person name="Cook G.M."/>
        </authorList>
    </citation>
    <scope>NUCLEOTIDE SEQUENCE [LARGE SCALE GENOMIC DNA]</scope>
    <source>
        <strain evidence="7 8">TA2.A1</strain>
    </source>
</reference>
<evidence type="ECO:0000256" key="5">
    <source>
        <dbReference type="NCBIfam" id="TIGR02404"/>
    </source>
</evidence>
<dbReference type="InterPro" id="IPR036390">
    <property type="entry name" value="WH_DNA-bd_sf"/>
</dbReference>
<dbReference type="PANTHER" id="PTHR44846:SF12">
    <property type="entry name" value="HTH-TYPE TRANSCRIPTIONAL REGULATOR TRER"/>
    <property type="match status" value="1"/>
</dbReference>
<accession>F5L5E8</accession>
<evidence type="ECO:0000256" key="1">
    <source>
        <dbReference type="ARBA" id="ARBA00022491"/>
    </source>
</evidence>
<dbReference type="PRINTS" id="PR00035">
    <property type="entry name" value="HTHGNTR"/>
</dbReference>
<dbReference type="Gene3D" id="3.40.1410.10">
    <property type="entry name" value="Chorismate lyase-like"/>
    <property type="match status" value="1"/>
</dbReference>
<evidence type="ECO:0000256" key="3">
    <source>
        <dbReference type="ARBA" id="ARBA00023125"/>
    </source>
</evidence>
<dbReference type="GO" id="GO:0003677">
    <property type="term" value="F:DNA binding"/>
    <property type="evidence" value="ECO:0007669"/>
    <property type="project" value="UniProtKB-UniRule"/>
</dbReference>
<evidence type="ECO:0000256" key="4">
    <source>
        <dbReference type="ARBA" id="ARBA00023163"/>
    </source>
</evidence>
<dbReference type="SMART" id="SM00866">
    <property type="entry name" value="UTRA"/>
    <property type="match status" value="1"/>
</dbReference>
<protein>
    <recommendedName>
        <fullName evidence="5">Trehalose operon repressor</fullName>
    </recommendedName>
</protein>
<proteinExistence type="predicted"/>
<dbReference type="Pfam" id="PF00392">
    <property type="entry name" value="GntR"/>
    <property type="match status" value="1"/>
</dbReference>
<dbReference type="Pfam" id="PF07702">
    <property type="entry name" value="UTRA"/>
    <property type="match status" value="1"/>
</dbReference>
<dbReference type="InterPro" id="IPR000524">
    <property type="entry name" value="Tscrpt_reg_HTH_GntR"/>
</dbReference>
<sequence>MWPMENKYLRIYADLSRKIESGELKPQTKLPSEHELCELYQTSRETVRKALNLLAQQGYIQKIQGKGSIVLDIPRINFPVSGLVSFKELAEKMGREAETICHQLALIEPDAWLKEHLPVSSKDKVWKIIRSRKIDGEAMILDRDFIAAQHVPRLTKEICERSLYEYLEQDLGLKISFAKKVISIEEATAEDRRYLDLQGYDFIVLVKNYVYLDDATLFQYTESRHRPDKFQFVDFARRH</sequence>
<dbReference type="NCBIfam" id="TIGR02404">
    <property type="entry name" value="trehalos_R_Bsub"/>
    <property type="match status" value="1"/>
</dbReference>